<dbReference type="Proteomes" id="UP000823910">
    <property type="component" value="Unassembled WGS sequence"/>
</dbReference>
<comment type="caution">
    <text evidence="1">The sequence shown here is derived from an EMBL/GenBank/DDBJ whole genome shotgun (WGS) entry which is preliminary data.</text>
</comment>
<accession>A0A9D2N1S5</accession>
<sequence>MFIQFPEIHTPIQGMELVPVPNMVTIRQSYDTAKIEDVKGHMLAELEKVENKEGYKGKRICITAGSRGIPDMDVMLRAICDTLKSWGAEPFIIPSMGSHGGATAEGQLEMLEGYNITEASMGVPILSSMDVVQYDELNGIPLYCDKYAYESDGIVVFNKVKPHTDFRGPHESGLAKMLAIGIAKHKGASMFHSFGFHRFTELIPPVAEKFLKKCPFAFGVGVVQNAYDDICNIEVCGRDNFMETDARLLEIAKEKMAKFKFNDIDVLIIDEIGKNISGNGHDPNVTGRNITHTFGDTLNLRKLFIRGITPEAHHNGAGLGAADVTTRRCLNDVDWEVTWTNTLTTGLMDACPIPMYVNTDKEAVLMCIRCCHNLDYKKARVVRIKNTLCLGEIQVSEPLYETIKDMDGISYVSGPEPMKFNEEGMLD</sequence>
<proteinExistence type="predicted"/>
<dbReference type="Gene3D" id="3.40.50.11440">
    <property type="match status" value="1"/>
</dbReference>
<dbReference type="EMBL" id="DWWT01000062">
    <property type="protein sequence ID" value="HJC06822.1"/>
    <property type="molecule type" value="Genomic_DNA"/>
</dbReference>
<evidence type="ECO:0000313" key="2">
    <source>
        <dbReference type="Proteomes" id="UP000823910"/>
    </source>
</evidence>
<dbReference type="AlphaFoldDB" id="A0A9D2N1S5"/>
<reference evidence="1" key="1">
    <citation type="journal article" date="2021" name="PeerJ">
        <title>Extensive microbial diversity within the chicken gut microbiome revealed by metagenomics and culture.</title>
        <authorList>
            <person name="Gilroy R."/>
            <person name="Ravi A."/>
            <person name="Getino M."/>
            <person name="Pursley I."/>
            <person name="Horton D.L."/>
            <person name="Alikhan N.F."/>
            <person name="Baker D."/>
            <person name="Gharbi K."/>
            <person name="Hall N."/>
            <person name="Watson M."/>
            <person name="Adriaenssens E.M."/>
            <person name="Foster-Nyarko E."/>
            <person name="Jarju S."/>
            <person name="Secka A."/>
            <person name="Antonio M."/>
            <person name="Oren A."/>
            <person name="Chaudhuri R.R."/>
            <person name="La Ragione R."/>
            <person name="Hildebrand F."/>
            <person name="Pallen M.J."/>
        </authorList>
    </citation>
    <scope>NUCLEOTIDE SEQUENCE</scope>
    <source>
        <strain evidence="1">CHK180-15479</strain>
    </source>
</reference>
<protein>
    <submittedName>
        <fullName evidence="1">Nickel-dependent lactate racemase</fullName>
    </submittedName>
</protein>
<gene>
    <name evidence="1" type="ORF">H9704_11830</name>
</gene>
<evidence type="ECO:0000313" key="1">
    <source>
        <dbReference type="EMBL" id="HJC06822.1"/>
    </source>
</evidence>
<reference evidence="1" key="2">
    <citation type="submission" date="2021-04" db="EMBL/GenBank/DDBJ databases">
        <authorList>
            <person name="Gilroy R."/>
        </authorList>
    </citation>
    <scope>NUCLEOTIDE SEQUENCE</scope>
    <source>
        <strain evidence="1">CHK180-15479</strain>
    </source>
</reference>
<name>A0A9D2N1S5_9FIRM</name>
<organism evidence="1 2">
    <name type="scientific">Candidatus Enterocloster excrementipullorum</name>
    <dbReference type="NCBI Taxonomy" id="2838559"/>
    <lineage>
        <taxon>Bacteria</taxon>
        <taxon>Bacillati</taxon>
        <taxon>Bacillota</taxon>
        <taxon>Clostridia</taxon>
        <taxon>Lachnospirales</taxon>
        <taxon>Lachnospiraceae</taxon>
        <taxon>Enterocloster</taxon>
    </lineage>
</organism>